<evidence type="ECO:0000313" key="1">
    <source>
        <dbReference type="EMBL" id="PAA90109.1"/>
    </source>
</evidence>
<evidence type="ECO:0000313" key="2">
    <source>
        <dbReference type="Proteomes" id="UP000215902"/>
    </source>
</evidence>
<dbReference type="AlphaFoldDB" id="A0A267GXU0"/>
<keyword evidence="2" id="KW-1185">Reference proteome</keyword>
<dbReference type="Proteomes" id="UP000215902">
    <property type="component" value="Unassembled WGS sequence"/>
</dbReference>
<organism evidence="1 2">
    <name type="scientific">Macrostomum lignano</name>
    <dbReference type="NCBI Taxonomy" id="282301"/>
    <lineage>
        <taxon>Eukaryota</taxon>
        <taxon>Metazoa</taxon>
        <taxon>Spiralia</taxon>
        <taxon>Lophotrochozoa</taxon>
        <taxon>Platyhelminthes</taxon>
        <taxon>Rhabditophora</taxon>
        <taxon>Macrostomorpha</taxon>
        <taxon>Macrostomida</taxon>
        <taxon>Macrostomidae</taxon>
        <taxon>Macrostomum</taxon>
    </lineage>
</organism>
<feature type="non-terminal residue" evidence="1">
    <location>
        <position position="1"/>
    </location>
</feature>
<accession>A0A267GXU0</accession>
<reference evidence="1 2" key="1">
    <citation type="submission" date="2017-06" db="EMBL/GenBank/DDBJ databases">
        <title>A platform for efficient transgenesis in Macrostomum lignano, a flatworm model organism for stem cell research.</title>
        <authorList>
            <person name="Berezikov E."/>
        </authorList>
    </citation>
    <scope>NUCLEOTIDE SEQUENCE [LARGE SCALE GENOMIC DNA]</scope>
    <source>
        <strain evidence="1">DV1</strain>
        <tissue evidence="1">Whole organism</tissue>
    </source>
</reference>
<gene>
    <name evidence="1" type="ORF">BOX15_Mlig015468g1</name>
</gene>
<proteinExistence type="predicted"/>
<sequence>SQFAHDYLCLFEQFLKEEYPSFSKNLINNQFNMQEMIDISLEFLLTDSKVFDILKHQYNLVQPIEIVHPETGSKIQYIPIAEMLASIIKNEHLMKFFVEPCINNCNFFTSTYFKECISSLVTSDSGIFLKLYSDEIEVCNPIGSAKTKHKLCVIYYSILNFPEYLNSSLELSFLSTIFSESTIKKAGLQFCLSPLIAELNDLYYKEFEINTSLTLPVVACFMTGDNLSMHQMLGLQKCFSSGYVCRFCYKEYRQLCSIDIQCLDKLFQFNYRTHLSNINDSQQLNNGFVRNSAFEGLSYIDLQYFFPPDIMHDDLEGFSHLVVCLVLLNAMEKNHISMEFINEQFSKIYDVSLPKLSKYNIKNFHLPCTASQMIVILQYFGLLFGDLFDYDDDIWILFCNHKLFLNIILSPYYDKDVDIDYFKFLVAAQLETIYKYTDFNPKYKCKLHYICHYPELYHYFSGLRYLWCMRSEAQHQVIKNISRQCKNYNNVAFTCAKNFQIQKALVVTHFMPHDLKEAKCSSIIKISSILTTPEKIKLSNILNVKFDSLGQICFSTTVLNFRGFHYKTWLGYI</sequence>
<name>A0A267GXU0_9PLAT</name>
<comment type="caution">
    <text evidence="1">The sequence shown here is derived from an EMBL/GenBank/DDBJ whole genome shotgun (WGS) entry which is preliminary data.</text>
</comment>
<protein>
    <submittedName>
        <fullName evidence="1">Uncharacterized protein</fullName>
    </submittedName>
</protein>
<dbReference type="EMBL" id="NIVC01000126">
    <property type="protein sequence ID" value="PAA90109.1"/>
    <property type="molecule type" value="Genomic_DNA"/>
</dbReference>
<dbReference type="OrthoDB" id="6157941at2759"/>